<dbReference type="Proteomes" id="UP000019028">
    <property type="component" value="Plasmid pHS1"/>
</dbReference>
<dbReference type="PANTHER" id="PTHR45947:SF3">
    <property type="entry name" value="SULFOQUINOVOSYL TRANSFERASE SQD2"/>
    <property type="match status" value="1"/>
</dbReference>
<dbReference type="Pfam" id="PF00534">
    <property type="entry name" value="Glycos_transf_1"/>
    <property type="match status" value="1"/>
</dbReference>
<dbReference type="OrthoDB" id="9768937at2"/>
<proteinExistence type="predicted"/>
<dbReference type="InterPro" id="IPR050194">
    <property type="entry name" value="Glycosyltransferase_grp1"/>
</dbReference>
<dbReference type="Pfam" id="PF13439">
    <property type="entry name" value="Glyco_transf_4"/>
    <property type="match status" value="1"/>
</dbReference>
<accession>W0I023</accession>
<keyword evidence="4" id="KW-1185">Reference proteome</keyword>
<geneLocation type="plasmid" evidence="3 4">
    <name>pHS1</name>
</geneLocation>
<dbReference type="SUPFAM" id="SSF53756">
    <property type="entry name" value="UDP-Glycosyltransferase/glycogen phosphorylase"/>
    <property type="match status" value="1"/>
</dbReference>
<dbReference type="EMBL" id="CP006570">
    <property type="protein sequence ID" value="AHF79354.1"/>
    <property type="molecule type" value="Genomic_DNA"/>
</dbReference>
<feature type="domain" description="Glycosyltransferase subfamily 4-like N-terminal" evidence="2">
    <location>
        <begin position="26"/>
        <end position="205"/>
    </location>
</feature>
<keyword evidence="3" id="KW-0614">Plasmid</keyword>
<evidence type="ECO:0000259" key="2">
    <source>
        <dbReference type="Pfam" id="PF13439"/>
    </source>
</evidence>
<feature type="domain" description="Glycosyl transferase family 1" evidence="1">
    <location>
        <begin position="227"/>
        <end position="367"/>
    </location>
</feature>
<name>W0I023_9GAMM</name>
<keyword evidence="3" id="KW-0808">Transferase</keyword>
<evidence type="ECO:0000259" key="1">
    <source>
        <dbReference type="Pfam" id="PF00534"/>
    </source>
</evidence>
<dbReference type="AlphaFoldDB" id="W0I023"/>
<dbReference type="HOGENOM" id="CLU_009583_2_5_6"/>
<evidence type="ECO:0000313" key="3">
    <source>
        <dbReference type="EMBL" id="AHF79354.1"/>
    </source>
</evidence>
<sequence length="409" mass="45856">MHLLRLTPFFHHPDVKTWPAHYDALGGMQIQIWRQAMWLAQQGIRQHVMTIGFPGLPKNRKLHANLSVERTYFSLPEWRSELTGLKGLTQSWALAILLRVRRKARQTPFDLVHIHLDGQIPALLVACLVPKLLSCPMILTLHCSRLAIYRPMSRLDRLMHRFARYLETKAVHAADTAITLTEQTAAKIRPYARRVEILPDVVDTRHFQHPGAAAVRVFRTRYGLTHRTLGFIGRIAHEKGWSHFVIMADRLRHLGLQFLVVGDGPQRHRLEAEVAHYGLQAQFVITGFIPNDQVATAIAACRVIVMPSEHEEFGGVSIEAAAVGTPVAAYAVGGIKEILGKISPQLLAPPGDIDQLVDRVCRALTPSSAEEKRSGKSSPAALFSPEVVLPRLQSLYQEFTHRPIVKPSK</sequence>
<reference evidence="3 4" key="1">
    <citation type="journal article" date="2014" name="Genome Biol. Evol.">
        <title>Genome degeneration and adaptation in a nascent stage of symbiosis.</title>
        <authorList>
            <person name="Oakeson K.F."/>
            <person name="Gil R."/>
            <person name="Clayton A.L."/>
            <person name="Dunn D.M."/>
            <person name="von Niederhausern A.C."/>
            <person name="Hamil C."/>
            <person name="Aoyagi A."/>
            <person name="Duval B."/>
            <person name="Baca A."/>
            <person name="Silva F.J."/>
            <person name="Vallier A."/>
            <person name="Jackson D.G."/>
            <person name="Latorre A."/>
            <person name="Weiss R.B."/>
            <person name="Heddi A."/>
            <person name="Moya A."/>
            <person name="Dale C."/>
        </authorList>
    </citation>
    <scope>NUCLEOTIDE SEQUENCE [LARGE SCALE GENOMIC DNA]</scope>
    <source>
        <strain evidence="3 4">HS1</strain>
        <plasmid evidence="4">Plasmid pHS1</plasmid>
    </source>
</reference>
<evidence type="ECO:0000313" key="4">
    <source>
        <dbReference type="Proteomes" id="UP000019028"/>
    </source>
</evidence>
<gene>
    <name evidence="3" type="ORF">Sant_P0318</name>
</gene>
<dbReference type="GO" id="GO:0016757">
    <property type="term" value="F:glycosyltransferase activity"/>
    <property type="evidence" value="ECO:0007669"/>
    <property type="project" value="InterPro"/>
</dbReference>
<dbReference type="RefSeq" id="WP_025424492.1">
    <property type="nucleotide sequence ID" value="NZ_CP006570.1"/>
</dbReference>
<protein>
    <submittedName>
        <fullName evidence="3">Pitative glycosyltransferase</fullName>
    </submittedName>
</protein>
<dbReference type="KEGG" id="sod:Sant_P0318"/>
<dbReference type="InterPro" id="IPR001296">
    <property type="entry name" value="Glyco_trans_1"/>
</dbReference>
<organism evidence="3 4">
    <name type="scientific">Sodalis praecaptivus</name>
    <dbReference type="NCBI Taxonomy" id="1239307"/>
    <lineage>
        <taxon>Bacteria</taxon>
        <taxon>Pseudomonadati</taxon>
        <taxon>Pseudomonadota</taxon>
        <taxon>Gammaproteobacteria</taxon>
        <taxon>Enterobacterales</taxon>
        <taxon>Bruguierivoracaceae</taxon>
        <taxon>Sodalis</taxon>
    </lineage>
</organism>
<dbReference type="PANTHER" id="PTHR45947">
    <property type="entry name" value="SULFOQUINOVOSYL TRANSFERASE SQD2"/>
    <property type="match status" value="1"/>
</dbReference>
<dbReference type="Gene3D" id="3.40.50.2000">
    <property type="entry name" value="Glycogen Phosphorylase B"/>
    <property type="match status" value="2"/>
</dbReference>
<dbReference type="PATRIC" id="fig|1239307.3.peg.4880"/>
<dbReference type="InterPro" id="IPR028098">
    <property type="entry name" value="Glyco_trans_4-like_N"/>
</dbReference>